<dbReference type="Pfam" id="PF00005">
    <property type="entry name" value="ABC_tran"/>
    <property type="match status" value="1"/>
</dbReference>
<dbReference type="InterPro" id="IPR017871">
    <property type="entry name" value="ABC_transporter-like_CS"/>
</dbReference>
<evidence type="ECO:0000256" key="1">
    <source>
        <dbReference type="ARBA" id="ARBA00005417"/>
    </source>
</evidence>
<feature type="domain" description="ABC transporter" evidence="5">
    <location>
        <begin position="12"/>
        <end position="240"/>
    </location>
</feature>
<dbReference type="Proteomes" id="UP000652013">
    <property type="component" value="Unassembled WGS sequence"/>
</dbReference>
<keyword evidence="4 6" id="KW-0067">ATP-binding</keyword>
<proteinExistence type="inferred from homology"/>
<evidence type="ECO:0000313" key="7">
    <source>
        <dbReference type="Proteomes" id="UP000652013"/>
    </source>
</evidence>
<evidence type="ECO:0000256" key="3">
    <source>
        <dbReference type="ARBA" id="ARBA00022741"/>
    </source>
</evidence>
<dbReference type="AlphaFoldDB" id="A0A8J4DMS0"/>
<evidence type="ECO:0000256" key="2">
    <source>
        <dbReference type="ARBA" id="ARBA00022448"/>
    </source>
</evidence>
<accession>A0A8J4DMS0</accession>
<gene>
    <name evidence="6" type="ORF">Sya03_61000</name>
</gene>
<dbReference type="Pfam" id="PF13732">
    <property type="entry name" value="DrrA1-3_C"/>
    <property type="match status" value="1"/>
</dbReference>
<dbReference type="GO" id="GO:0016887">
    <property type="term" value="F:ATP hydrolysis activity"/>
    <property type="evidence" value="ECO:0007669"/>
    <property type="project" value="InterPro"/>
</dbReference>
<evidence type="ECO:0000259" key="5">
    <source>
        <dbReference type="PROSITE" id="PS50893"/>
    </source>
</evidence>
<dbReference type="InterPro" id="IPR025302">
    <property type="entry name" value="DrrA1/2-like_C"/>
</dbReference>
<dbReference type="InterPro" id="IPR003593">
    <property type="entry name" value="AAA+_ATPase"/>
</dbReference>
<organism evidence="6 7">
    <name type="scientific">Spirilliplanes yamanashiensis</name>
    <dbReference type="NCBI Taxonomy" id="42233"/>
    <lineage>
        <taxon>Bacteria</taxon>
        <taxon>Bacillati</taxon>
        <taxon>Actinomycetota</taxon>
        <taxon>Actinomycetes</taxon>
        <taxon>Micromonosporales</taxon>
        <taxon>Micromonosporaceae</taxon>
        <taxon>Spirilliplanes</taxon>
    </lineage>
</organism>
<comment type="caution">
    <text evidence="6">The sequence shown here is derived from an EMBL/GenBank/DDBJ whole genome shotgun (WGS) entry which is preliminary data.</text>
</comment>
<keyword evidence="2" id="KW-0813">Transport</keyword>
<dbReference type="InterPro" id="IPR003439">
    <property type="entry name" value="ABC_transporter-like_ATP-bd"/>
</dbReference>
<evidence type="ECO:0000256" key="4">
    <source>
        <dbReference type="ARBA" id="ARBA00022840"/>
    </source>
</evidence>
<dbReference type="Gene3D" id="3.40.50.300">
    <property type="entry name" value="P-loop containing nucleotide triphosphate hydrolases"/>
    <property type="match status" value="1"/>
</dbReference>
<name>A0A8J4DMS0_9ACTN</name>
<comment type="similarity">
    <text evidence="1">Belongs to the ABC transporter superfamily.</text>
</comment>
<dbReference type="PROSITE" id="PS00211">
    <property type="entry name" value="ABC_TRANSPORTER_1"/>
    <property type="match status" value="1"/>
</dbReference>
<dbReference type="PANTHER" id="PTHR43335">
    <property type="entry name" value="ABC TRANSPORTER, ATP-BINDING PROTEIN"/>
    <property type="match status" value="1"/>
</dbReference>
<dbReference type="SMART" id="SM00382">
    <property type="entry name" value="AAA"/>
    <property type="match status" value="1"/>
</dbReference>
<dbReference type="PRINTS" id="PR00364">
    <property type="entry name" value="DISEASERSIST"/>
</dbReference>
<dbReference type="InterPro" id="IPR027417">
    <property type="entry name" value="P-loop_NTPase"/>
</dbReference>
<dbReference type="PROSITE" id="PS50893">
    <property type="entry name" value="ABC_TRANSPORTER_2"/>
    <property type="match status" value="1"/>
</dbReference>
<protein>
    <submittedName>
        <fullName evidence="6">ABC transporter ATP-binding protein</fullName>
    </submittedName>
</protein>
<dbReference type="GO" id="GO:0005524">
    <property type="term" value="F:ATP binding"/>
    <property type="evidence" value="ECO:0007669"/>
    <property type="project" value="UniProtKB-KW"/>
</dbReference>
<dbReference type="SUPFAM" id="SSF52540">
    <property type="entry name" value="P-loop containing nucleoside triphosphate hydrolases"/>
    <property type="match status" value="1"/>
</dbReference>
<reference evidence="6" key="1">
    <citation type="submission" date="2021-01" db="EMBL/GenBank/DDBJ databases">
        <title>Whole genome shotgun sequence of Spirilliplanes yamanashiensis NBRC 15828.</title>
        <authorList>
            <person name="Komaki H."/>
            <person name="Tamura T."/>
        </authorList>
    </citation>
    <scope>NUCLEOTIDE SEQUENCE</scope>
    <source>
        <strain evidence="6">NBRC 15828</strain>
    </source>
</reference>
<keyword evidence="7" id="KW-1185">Reference proteome</keyword>
<sequence length="308" mass="33019">MAAAVGEVGTLLEFAGVSKSYGSVRALDGCTFTAAPKRLVGLLGPNGAGKTTLMRCLLGLVEPDAGTLRWRGSPVTDEVRRRFGYMPEERGLYPSMPVDEQVRYFARLSGLSRSAAARSARAVTDRVGLGPELAGRRVEQLSHGNQQRVQLAVALVHEPEVVVLDEPFAGLDPLGVQTLGGVLRDLADEGTTLLFSSHQLDLVQHLCQDVVTMDRGRVVLAGPLEELQQATRRRHIDVTFGRRPAPGWSTALPGVAGGPAAERRVRLTLAADGDPATVLRAALAAGPVLRFALEPPSLEEMFREAVHR</sequence>
<evidence type="ECO:0000313" key="6">
    <source>
        <dbReference type="EMBL" id="GIJ06748.1"/>
    </source>
</evidence>
<dbReference type="EMBL" id="BOOY01000046">
    <property type="protein sequence ID" value="GIJ06748.1"/>
    <property type="molecule type" value="Genomic_DNA"/>
</dbReference>
<keyword evidence="3" id="KW-0547">Nucleotide-binding</keyword>